<reference evidence="2" key="1">
    <citation type="submission" date="2020-10" db="EMBL/GenBank/DDBJ databases">
        <authorList>
            <person name="Gilroy R."/>
        </authorList>
    </citation>
    <scope>NUCLEOTIDE SEQUENCE</scope>
    <source>
        <strain evidence="2">ChiBcec2-4451</strain>
    </source>
</reference>
<proteinExistence type="predicted"/>
<feature type="region of interest" description="Disordered" evidence="1">
    <location>
        <begin position="38"/>
        <end position="68"/>
    </location>
</feature>
<dbReference type="Proteomes" id="UP000886723">
    <property type="component" value="Unassembled WGS sequence"/>
</dbReference>
<dbReference type="EMBL" id="DVON01000241">
    <property type="protein sequence ID" value="HIV13711.1"/>
    <property type="molecule type" value="Genomic_DNA"/>
</dbReference>
<reference evidence="2" key="2">
    <citation type="journal article" date="2021" name="PeerJ">
        <title>Extensive microbial diversity within the chicken gut microbiome revealed by metagenomics and culture.</title>
        <authorList>
            <person name="Gilroy R."/>
            <person name="Ravi A."/>
            <person name="Getino M."/>
            <person name="Pursley I."/>
            <person name="Horton D.L."/>
            <person name="Alikhan N.F."/>
            <person name="Baker D."/>
            <person name="Gharbi K."/>
            <person name="Hall N."/>
            <person name="Watson M."/>
            <person name="Adriaenssens E.M."/>
            <person name="Foster-Nyarko E."/>
            <person name="Jarju S."/>
            <person name="Secka A."/>
            <person name="Antonio M."/>
            <person name="Oren A."/>
            <person name="Chaudhuri R.R."/>
            <person name="La Ragione R."/>
            <person name="Hildebrand F."/>
            <person name="Pallen M.J."/>
        </authorList>
    </citation>
    <scope>NUCLEOTIDE SEQUENCE</scope>
    <source>
        <strain evidence="2">ChiBcec2-4451</strain>
    </source>
</reference>
<feature type="compositionally biased region" description="Polar residues" evidence="1">
    <location>
        <begin position="122"/>
        <end position="132"/>
    </location>
</feature>
<feature type="region of interest" description="Disordered" evidence="1">
    <location>
        <begin position="92"/>
        <end position="137"/>
    </location>
</feature>
<comment type="caution">
    <text evidence="2">The sequence shown here is derived from an EMBL/GenBank/DDBJ whole genome shotgun (WGS) entry which is preliminary data.</text>
</comment>
<evidence type="ECO:0000256" key="1">
    <source>
        <dbReference type="SAM" id="MobiDB-lite"/>
    </source>
</evidence>
<evidence type="ECO:0000313" key="3">
    <source>
        <dbReference type="Proteomes" id="UP000886723"/>
    </source>
</evidence>
<accession>A0A9D1NVQ9</accession>
<sequence length="192" mass="21026">MKERVIAAAKKMKREQWIVCGLVGLLLLVIAMPVKEEGQQAAEEEAQEAPAAQESQPEEGADIRREYEQQLAGVLEQVEGVGKVSVAVTMETTGTRLVEKDSPEDSQTSSQTDPEGGESRSESLQTQETTVYEQREDGSQIPYISSEIYPEIRGVLVVAEGGADPVVVQQIQEAAMALFHVDAHKIKVMKMK</sequence>
<name>A0A9D1NVQ9_9FIRM</name>
<organism evidence="2 3">
    <name type="scientific">Candidatus Pullilachnospira stercoravium</name>
    <dbReference type="NCBI Taxonomy" id="2840913"/>
    <lineage>
        <taxon>Bacteria</taxon>
        <taxon>Bacillati</taxon>
        <taxon>Bacillota</taxon>
        <taxon>Clostridia</taxon>
        <taxon>Lachnospirales</taxon>
        <taxon>Lachnospiraceae</taxon>
        <taxon>Lachnospiraceae incertae sedis</taxon>
        <taxon>Candidatus Pullilachnospira</taxon>
    </lineage>
</organism>
<dbReference type="AlphaFoldDB" id="A0A9D1NVQ9"/>
<gene>
    <name evidence="2" type="ORF">IAA63_11310</name>
</gene>
<protein>
    <submittedName>
        <fullName evidence="2">Stage III sporulation protein AG</fullName>
    </submittedName>
</protein>
<evidence type="ECO:0000313" key="2">
    <source>
        <dbReference type="EMBL" id="HIV13711.1"/>
    </source>
</evidence>